<dbReference type="AlphaFoldDB" id="X1CW14"/>
<accession>X1CW14</accession>
<proteinExistence type="predicted"/>
<dbReference type="EMBL" id="BART01026721">
    <property type="protein sequence ID" value="GAH00285.1"/>
    <property type="molecule type" value="Genomic_DNA"/>
</dbReference>
<gene>
    <name evidence="1" type="ORF">S01H4_47563</name>
</gene>
<comment type="caution">
    <text evidence="1">The sequence shown here is derived from an EMBL/GenBank/DDBJ whole genome shotgun (WGS) entry which is preliminary data.</text>
</comment>
<dbReference type="CDD" id="cd22744">
    <property type="entry name" value="OTU"/>
    <property type="match status" value="1"/>
</dbReference>
<reference evidence="1" key="1">
    <citation type="journal article" date="2014" name="Front. Microbiol.">
        <title>High frequency of phylogenetically diverse reductive dehalogenase-homologous genes in deep subseafloor sedimentary metagenomes.</title>
        <authorList>
            <person name="Kawai M."/>
            <person name="Futagami T."/>
            <person name="Toyoda A."/>
            <person name="Takaki Y."/>
            <person name="Nishi S."/>
            <person name="Hori S."/>
            <person name="Arai W."/>
            <person name="Tsubouchi T."/>
            <person name="Morono Y."/>
            <person name="Uchiyama I."/>
            <person name="Ito T."/>
            <person name="Fujiyama A."/>
            <person name="Inagaki F."/>
            <person name="Takami H."/>
        </authorList>
    </citation>
    <scope>NUCLEOTIDE SEQUENCE</scope>
    <source>
        <strain evidence="1">Expedition CK06-06</strain>
    </source>
</reference>
<dbReference type="Gene3D" id="3.90.70.80">
    <property type="match status" value="1"/>
</dbReference>
<protein>
    <submittedName>
        <fullName evidence="1">Uncharacterized protein</fullName>
    </submittedName>
</protein>
<organism evidence="1">
    <name type="scientific">marine sediment metagenome</name>
    <dbReference type="NCBI Taxonomy" id="412755"/>
    <lineage>
        <taxon>unclassified sequences</taxon>
        <taxon>metagenomes</taxon>
        <taxon>ecological metagenomes</taxon>
    </lineage>
</organism>
<evidence type="ECO:0000313" key="1">
    <source>
        <dbReference type="EMBL" id="GAH00285.1"/>
    </source>
</evidence>
<name>X1CW14_9ZZZZ</name>
<sequence>MAILGTTCLANCARNVVGLPLDSTLWNLETSLADHFRKTVSDFMSANVAILNGLPEVAQNVYLEGRDGEYDVSFEARITKNYDASTFAGALEISVAAFMLKTQIQVYQSSNCNVFKQIAVYPDNLYNCASPLKLLYSHDTEGVPGHFDVLLSNEETHEFDLLEVGGDYHTTLDKWAAINLAQDPNPASITLSDALCGDALRNSSQDDSELTGIESQDSAVINVNLPISQLQN</sequence>